<evidence type="ECO:0000313" key="1">
    <source>
        <dbReference type="EMBL" id="MBE7369651.1"/>
    </source>
</evidence>
<accession>A0ABR9S802</accession>
<proteinExistence type="predicted"/>
<protein>
    <recommendedName>
        <fullName evidence="3">3-deoxy-D-arabino-heptulosonate 7-phosphate synthase</fullName>
    </recommendedName>
</protein>
<organism evidence="1 2">
    <name type="scientific">Ramlibacter pallidus</name>
    <dbReference type="NCBI Taxonomy" id="2780087"/>
    <lineage>
        <taxon>Bacteria</taxon>
        <taxon>Pseudomonadati</taxon>
        <taxon>Pseudomonadota</taxon>
        <taxon>Betaproteobacteria</taxon>
        <taxon>Burkholderiales</taxon>
        <taxon>Comamonadaceae</taxon>
        <taxon>Ramlibacter</taxon>
    </lineage>
</organism>
<sequence length="467" mass="48424">MAHRFVSRLPPPALLLAALRDAPRRYRMPPLPADLRTAAAADPETALAFAIEAARTGGAPGAQDLFTTSLAALVAEALAPGAGDAAFQALVLRAQDADVDEHVRLSAQHVADRRSVRTALDTVAHPGKLRLLPQGRLRDELAALHALAAGGGWTDLHARGAALLGQDDLSVPLRAVLDDLIGGAALRRLARAETLRTRAAVRQYQALCERRGPAAGSEAAAAQGRAAARTGDAAEQDTLRTLRAVARCLQERDAAGGTFRAAAGLRTPRGFPGEAGKAKDEWDVAILREGSPGAGADIVLLAEVKAAPAAATSDLARLLRGLQRLAQADAAGSYAFPAADGELRIAGGTLRELQPHGLALPPHVIYCSAAPPEGQVQMLSAASKAVLLSEPASLAFAHALTRGETPGPALLLPVWEALPQAPQLRSALHQYDTARAAREAMLHPQDLLLAVEAAAAALLQESSTACG</sequence>
<name>A0ABR9S802_9BURK</name>
<reference evidence="1 2" key="1">
    <citation type="submission" date="2020-10" db="EMBL/GenBank/DDBJ databases">
        <title>Ramlibacter sp. HM2 16S ribosomal RNA gene Genome sequencing and assembly.</title>
        <authorList>
            <person name="Kang M."/>
        </authorList>
    </citation>
    <scope>NUCLEOTIDE SEQUENCE [LARGE SCALE GENOMIC DNA]</scope>
    <source>
        <strain evidence="1 2">HM2</strain>
    </source>
</reference>
<gene>
    <name evidence="1" type="ORF">IM787_18960</name>
</gene>
<dbReference type="Proteomes" id="UP000806285">
    <property type="component" value="Unassembled WGS sequence"/>
</dbReference>
<evidence type="ECO:0008006" key="3">
    <source>
        <dbReference type="Google" id="ProtNLM"/>
    </source>
</evidence>
<dbReference type="EMBL" id="JADDIV010000005">
    <property type="protein sequence ID" value="MBE7369651.1"/>
    <property type="molecule type" value="Genomic_DNA"/>
</dbReference>
<evidence type="ECO:0000313" key="2">
    <source>
        <dbReference type="Proteomes" id="UP000806285"/>
    </source>
</evidence>
<comment type="caution">
    <text evidence="1">The sequence shown here is derived from an EMBL/GenBank/DDBJ whole genome shotgun (WGS) entry which is preliminary data.</text>
</comment>
<keyword evidence="2" id="KW-1185">Reference proteome</keyword>